<evidence type="ECO:0000256" key="1">
    <source>
        <dbReference type="ARBA" id="ARBA00022741"/>
    </source>
</evidence>
<comment type="caution">
    <text evidence="4">The sequence shown here is derived from an EMBL/GenBank/DDBJ whole genome shotgun (WGS) entry which is preliminary data.</text>
</comment>
<evidence type="ECO:0000259" key="3">
    <source>
        <dbReference type="Pfam" id="PF13191"/>
    </source>
</evidence>
<protein>
    <submittedName>
        <fullName evidence="4">AAA family ATPase</fullName>
    </submittedName>
</protein>
<organism evidence="4 5">
    <name type="scientific">Streptomyces coryli</name>
    <dbReference type="NCBI Taxonomy" id="1128680"/>
    <lineage>
        <taxon>Bacteria</taxon>
        <taxon>Bacillati</taxon>
        <taxon>Actinomycetota</taxon>
        <taxon>Actinomycetes</taxon>
        <taxon>Kitasatosporales</taxon>
        <taxon>Streptomycetaceae</taxon>
        <taxon>Streptomyces</taxon>
    </lineage>
</organism>
<dbReference type="PANTHER" id="PTHR16305:SF35">
    <property type="entry name" value="TRANSCRIPTIONAL ACTIVATOR DOMAIN"/>
    <property type="match status" value="1"/>
</dbReference>
<evidence type="ECO:0000313" key="5">
    <source>
        <dbReference type="Proteomes" id="UP000481583"/>
    </source>
</evidence>
<sequence length="267" mass="27571">MPGVERAFVGREAELDRLGRALAAARAGTPQRVLVEGPGGIGKTALVRRFLDTGGVGQVLAGSGEEAESAFAFGVLEQLLGVRDGWPDPLAGGAALVDAIGEAQDDLKPPEDAVAVVLDDAQWADHPSLHALSFAVRRLRADRVLAVLVVRDADDPDLPAGVRRLWTGDGVTRLRLTGLEPAELRDLSGLLSGLDHPLSARAAVRLHQHTAGNPLYAKALLEQSAGLVDDLEQPDAALPAPASHTALVLAALGAVAPPAEGGEDQGG</sequence>
<evidence type="ECO:0000256" key="2">
    <source>
        <dbReference type="ARBA" id="ARBA00022840"/>
    </source>
</evidence>
<keyword evidence="2" id="KW-0067">ATP-binding</keyword>
<dbReference type="EMBL" id="JAAKZV010000456">
    <property type="protein sequence ID" value="NGN70273.1"/>
    <property type="molecule type" value="Genomic_DNA"/>
</dbReference>
<dbReference type="InterPro" id="IPR041664">
    <property type="entry name" value="AAA_16"/>
</dbReference>
<dbReference type="GO" id="GO:0004016">
    <property type="term" value="F:adenylate cyclase activity"/>
    <property type="evidence" value="ECO:0007669"/>
    <property type="project" value="TreeGrafter"/>
</dbReference>
<dbReference type="InterPro" id="IPR027417">
    <property type="entry name" value="P-loop_NTPase"/>
</dbReference>
<dbReference type="PANTHER" id="PTHR16305">
    <property type="entry name" value="TESTICULAR SOLUBLE ADENYLYL CYCLASE"/>
    <property type="match status" value="1"/>
</dbReference>
<dbReference type="GO" id="GO:0005737">
    <property type="term" value="C:cytoplasm"/>
    <property type="evidence" value="ECO:0007669"/>
    <property type="project" value="TreeGrafter"/>
</dbReference>
<dbReference type="Proteomes" id="UP000481583">
    <property type="component" value="Unassembled WGS sequence"/>
</dbReference>
<name>A0A6G4UDP2_9ACTN</name>
<dbReference type="GO" id="GO:0005524">
    <property type="term" value="F:ATP binding"/>
    <property type="evidence" value="ECO:0007669"/>
    <property type="project" value="UniProtKB-KW"/>
</dbReference>
<keyword evidence="1" id="KW-0547">Nucleotide-binding</keyword>
<dbReference type="AlphaFoldDB" id="A0A6G4UDP2"/>
<feature type="domain" description="Orc1-like AAA ATPase" evidence="3">
    <location>
        <begin position="8"/>
        <end position="145"/>
    </location>
</feature>
<proteinExistence type="predicted"/>
<dbReference type="Gene3D" id="3.40.50.300">
    <property type="entry name" value="P-loop containing nucleotide triphosphate hydrolases"/>
    <property type="match status" value="1"/>
</dbReference>
<accession>A0A6G4UDP2</accession>
<dbReference type="RefSeq" id="WP_165245919.1">
    <property type="nucleotide sequence ID" value="NZ_JAAKZV010000456.1"/>
</dbReference>
<feature type="non-terminal residue" evidence="4">
    <location>
        <position position="267"/>
    </location>
</feature>
<evidence type="ECO:0000313" key="4">
    <source>
        <dbReference type="EMBL" id="NGN70273.1"/>
    </source>
</evidence>
<gene>
    <name evidence="4" type="ORF">G5C51_41125</name>
</gene>
<reference evidence="4 5" key="1">
    <citation type="submission" date="2020-02" db="EMBL/GenBank/DDBJ databases">
        <title>Whole-genome analyses of novel actinobacteria.</title>
        <authorList>
            <person name="Sahin N."/>
        </authorList>
    </citation>
    <scope>NUCLEOTIDE SEQUENCE [LARGE SCALE GENOMIC DNA]</scope>
    <source>
        <strain evidence="4 5">A7024</strain>
    </source>
</reference>
<dbReference type="SUPFAM" id="SSF52540">
    <property type="entry name" value="P-loop containing nucleoside triphosphate hydrolases"/>
    <property type="match status" value="1"/>
</dbReference>
<keyword evidence="5" id="KW-1185">Reference proteome</keyword>
<dbReference type="Pfam" id="PF13191">
    <property type="entry name" value="AAA_16"/>
    <property type="match status" value="1"/>
</dbReference>